<evidence type="ECO:0000313" key="9">
    <source>
        <dbReference type="EMBL" id="KPK67155.1"/>
    </source>
</evidence>
<keyword evidence="7" id="KW-0472">Membrane</keyword>
<dbReference type="CDD" id="cd11304">
    <property type="entry name" value="Cadherin_repeat"/>
    <property type="match status" value="2"/>
</dbReference>
<dbReference type="InterPro" id="IPR026444">
    <property type="entry name" value="Secre_tail"/>
</dbReference>
<dbReference type="GO" id="GO:0016342">
    <property type="term" value="C:catenin complex"/>
    <property type="evidence" value="ECO:0007669"/>
    <property type="project" value="TreeGrafter"/>
</dbReference>
<dbReference type="GO" id="GO:0005509">
    <property type="term" value="F:calcium ion binding"/>
    <property type="evidence" value="ECO:0007669"/>
    <property type="project" value="InterPro"/>
</dbReference>
<dbReference type="GO" id="GO:0044331">
    <property type="term" value="P:cell-cell adhesion mediated by cadherin"/>
    <property type="evidence" value="ECO:0007669"/>
    <property type="project" value="TreeGrafter"/>
</dbReference>
<dbReference type="PATRIC" id="fig|1703774.3.peg.1672"/>
<evidence type="ECO:0000313" key="10">
    <source>
        <dbReference type="Proteomes" id="UP000051717"/>
    </source>
</evidence>
<dbReference type="InterPro" id="IPR002126">
    <property type="entry name" value="Cadherin-like_dom"/>
</dbReference>
<keyword evidence="5" id="KW-0106">Calcium</keyword>
<comment type="subcellular location">
    <subcellularLocation>
        <location evidence="1">Membrane</location>
        <topology evidence="1">Single-pass membrane protein</topology>
    </subcellularLocation>
</comment>
<evidence type="ECO:0000256" key="6">
    <source>
        <dbReference type="ARBA" id="ARBA00022989"/>
    </source>
</evidence>
<dbReference type="InterPro" id="IPR013783">
    <property type="entry name" value="Ig-like_fold"/>
</dbReference>
<dbReference type="GO" id="GO:0008013">
    <property type="term" value="F:beta-catenin binding"/>
    <property type="evidence" value="ECO:0007669"/>
    <property type="project" value="TreeGrafter"/>
</dbReference>
<feature type="non-terminal residue" evidence="9">
    <location>
        <position position="1"/>
    </location>
</feature>
<comment type="caution">
    <text evidence="9">The sequence shown here is derived from an EMBL/GenBank/DDBJ whole genome shotgun (WGS) entry which is preliminary data.</text>
</comment>
<dbReference type="AlphaFoldDB" id="A0A0S8G2I3"/>
<dbReference type="GO" id="GO:0016339">
    <property type="term" value="P:calcium-dependent cell-cell adhesion via plasma membrane cell adhesion molecules"/>
    <property type="evidence" value="ECO:0007669"/>
    <property type="project" value="TreeGrafter"/>
</dbReference>
<evidence type="ECO:0000256" key="7">
    <source>
        <dbReference type="ARBA" id="ARBA00023136"/>
    </source>
</evidence>
<keyword evidence="3" id="KW-0732">Signal</keyword>
<dbReference type="GO" id="GO:0045296">
    <property type="term" value="F:cadherin binding"/>
    <property type="evidence" value="ECO:0007669"/>
    <property type="project" value="TreeGrafter"/>
</dbReference>
<dbReference type="PANTHER" id="PTHR24027">
    <property type="entry name" value="CADHERIN-23"/>
    <property type="match status" value="1"/>
</dbReference>
<dbReference type="Pfam" id="PF05345">
    <property type="entry name" value="He_PIG"/>
    <property type="match status" value="3"/>
</dbReference>
<dbReference type="GO" id="GO:0016477">
    <property type="term" value="P:cell migration"/>
    <property type="evidence" value="ECO:0007669"/>
    <property type="project" value="TreeGrafter"/>
</dbReference>
<gene>
    <name evidence="9" type="ORF">AMJ82_11175</name>
</gene>
<dbReference type="NCBIfam" id="TIGR04183">
    <property type="entry name" value="Por_Secre_tail"/>
    <property type="match status" value="1"/>
</dbReference>
<evidence type="ECO:0000256" key="2">
    <source>
        <dbReference type="ARBA" id="ARBA00022692"/>
    </source>
</evidence>
<dbReference type="Pfam" id="PF13860">
    <property type="entry name" value="FlgD_ig"/>
    <property type="match status" value="1"/>
</dbReference>
<dbReference type="GO" id="GO:0000902">
    <property type="term" value="P:cell morphogenesis"/>
    <property type="evidence" value="ECO:0007669"/>
    <property type="project" value="TreeGrafter"/>
</dbReference>
<dbReference type="EMBL" id="LJUI01000144">
    <property type="protein sequence ID" value="KPK67155.1"/>
    <property type="molecule type" value="Genomic_DNA"/>
</dbReference>
<dbReference type="InterPro" id="IPR025965">
    <property type="entry name" value="FlgD/Vpr_Ig-like"/>
</dbReference>
<dbReference type="InterPro" id="IPR039808">
    <property type="entry name" value="Cadherin"/>
</dbReference>
<dbReference type="GO" id="GO:0034332">
    <property type="term" value="P:adherens junction organization"/>
    <property type="evidence" value="ECO:0007669"/>
    <property type="project" value="TreeGrafter"/>
</dbReference>
<evidence type="ECO:0000256" key="4">
    <source>
        <dbReference type="ARBA" id="ARBA00022737"/>
    </source>
</evidence>
<feature type="domain" description="Cadherin" evidence="8">
    <location>
        <begin position="85"/>
        <end position="175"/>
    </location>
</feature>
<dbReference type="SUPFAM" id="SSF49313">
    <property type="entry name" value="Cadherin-like"/>
    <property type="match status" value="3"/>
</dbReference>
<keyword evidence="6" id="KW-1133">Transmembrane helix</keyword>
<sequence>QYLTFTLVATDPDGDSISYSSPDLPAGATLNSASGVFEWTPTYAQAGNHLTTFIATDNGPPALADTEQTTITVTDVNGPPDLLDQADTTVAENQYLTFTLVATDPDGDTISFSSPDLPTGAVLDSVTGLFEWTPTYGQAGNYPTTFIATDWGTPALADTEQTIITVGDVNRPPDLLDQADTTVAENQYLTFTLMATDPDGDTISFSSPDLPTGAVLDSVTGVFEWTPTYQQAGLYVVTFIATDDGLPPLADTTQTDITVTDVTRVTGEEENLGVPLSQYLAQNYPNPFRSTTTITYSLLAPTQVTLNIYDIRGALVRRLEPGMVPAGRHRMTWDGRDGRGHRVSSGVYFCRLEAGDFSGTRRMVIVR</sequence>
<accession>A0A0S8G2I3</accession>
<evidence type="ECO:0000256" key="5">
    <source>
        <dbReference type="ARBA" id="ARBA00022837"/>
    </source>
</evidence>
<dbReference type="PROSITE" id="PS50268">
    <property type="entry name" value="CADHERIN_2"/>
    <property type="match status" value="1"/>
</dbReference>
<name>A0A0S8G2I3_UNCT6</name>
<keyword evidence="4" id="KW-0677">Repeat</keyword>
<dbReference type="GO" id="GO:0007043">
    <property type="term" value="P:cell-cell junction assembly"/>
    <property type="evidence" value="ECO:0007669"/>
    <property type="project" value="TreeGrafter"/>
</dbReference>
<proteinExistence type="predicted"/>
<dbReference type="Gene3D" id="2.60.40.10">
    <property type="entry name" value="Immunoglobulins"/>
    <property type="match status" value="3"/>
</dbReference>
<evidence type="ECO:0000256" key="1">
    <source>
        <dbReference type="ARBA" id="ARBA00004167"/>
    </source>
</evidence>
<reference evidence="9 10" key="1">
    <citation type="journal article" date="2015" name="Microbiome">
        <title>Genomic resolution of linkages in carbon, nitrogen, and sulfur cycling among widespread estuary sediment bacteria.</title>
        <authorList>
            <person name="Baker B.J."/>
            <person name="Lazar C.S."/>
            <person name="Teske A.P."/>
            <person name="Dick G.J."/>
        </authorList>
    </citation>
    <scope>NUCLEOTIDE SEQUENCE [LARGE SCALE GENOMIC DNA]</scope>
    <source>
        <strain evidence="9">SM23_40</strain>
    </source>
</reference>
<dbReference type="InterPro" id="IPR015919">
    <property type="entry name" value="Cadherin-like_sf"/>
</dbReference>
<dbReference type="Gene3D" id="2.60.40.4070">
    <property type="match status" value="1"/>
</dbReference>
<dbReference type="GO" id="GO:0007156">
    <property type="term" value="P:homophilic cell adhesion via plasma membrane adhesion molecules"/>
    <property type="evidence" value="ECO:0007669"/>
    <property type="project" value="InterPro"/>
</dbReference>
<evidence type="ECO:0000256" key="3">
    <source>
        <dbReference type="ARBA" id="ARBA00022729"/>
    </source>
</evidence>
<keyword evidence="2" id="KW-0812">Transmembrane</keyword>
<dbReference type="GO" id="GO:0005912">
    <property type="term" value="C:adherens junction"/>
    <property type="evidence" value="ECO:0007669"/>
    <property type="project" value="TreeGrafter"/>
</dbReference>
<organism evidence="9 10">
    <name type="scientific">candidate division TA06 bacterium SM23_40</name>
    <dbReference type="NCBI Taxonomy" id="1703774"/>
    <lineage>
        <taxon>Bacteria</taxon>
        <taxon>Bacteria division TA06</taxon>
    </lineage>
</organism>
<protein>
    <recommendedName>
        <fullName evidence="8">Cadherin domain-containing protein</fullName>
    </recommendedName>
</protein>
<evidence type="ECO:0000259" key="8">
    <source>
        <dbReference type="PROSITE" id="PS50268"/>
    </source>
</evidence>
<dbReference type="Proteomes" id="UP000051717">
    <property type="component" value="Unassembled WGS sequence"/>
</dbReference>
<dbReference type="PANTHER" id="PTHR24027:SF422">
    <property type="entry name" value="CADHERIN DOMAIN-CONTAINING PROTEIN"/>
    <property type="match status" value="1"/>
</dbReference>